<comment type="caution">
    <text evidence="1">The sequence shown here is derived from an EMBL/GenBank/DDBJ whole genome shotgun (WGS) entry which is preliminary data.</text>
</comment>
<gene>
    <name evidence="1" type="ORF">J2S02_003145</name>
</gene>
<evidence type="ECO:0000313" key="1">
    <source>
        <dbReference type="EMBL" id="MDQ0226800.1"/>
    </source>
</evidence>
<dbReference type="Proteomes" id="UP001232245">
    <property type="component" value="Unassembled WGS sequence"/>
</dbReference>
<dbReference type="EMBL" id="JAUSTZ010000006">
    <property type="protein sequence ID" value="MDQ0226800.1"/>
    <property type="molecule type" value="Genomic_DNA"/>
</dbReference>
<organism evidence="1 2">
    <name type="scientific">Metabacillus niabensis</name>
    <dbReference type="NCBI Taxonomy" id="324854"/>
    <lineage>
        <taxon>Bacteria</taxon>
        <taxon>Bacillati</taxon>
        <taxon>Bacillota</taxon>
        <taxon>Bacilli</taxon>
        <taxon>Bacillales</taxon>
        <taxon>Bacillaceae</taxon>
        <taxon>Metabacillus</taxon>
    </lineage>
</organism>
<keyword evidence="2" id="KW-1185">Reference proteome</keyword>
<accession>A0ABT9Z481</accession>
<evidence type="ECO:0000313" key="2">
    <source>
        <dbReference type="Proteomes" id="UP001232245"/>
    </source>
</evidence>
<reference evidence="1 2" key="1">
    <citation type="submission" date="2023-07" db="EMBL/GenBank/DDBJ databases">
        <title>Genomic Encyclopedia of Type Strains, Phase IV (KMG-IV): sequencing the most valuable type-strain genomes for metagenomic binning, comparative biology and taxonomic classification.</title>
        <authorList>
            <person name="Goeker M."/>
        </authorList>
    </citation>
    <scope>NUCLEOTIDE SEQUENCE [LARGE SCALE GENOMIC DNA]</scope>
    <source>
        <strain evidence="1 2">DSM 17723</strain>
    </source>
</reference>
<dbReference type="RefSeq" id="WP_174881613.1">
    <property type="nucleotide sequence ID" value="NZ_CADEPK010000381.1"/>
</dbReference>
<sequence>MNSFDKLPRTIKKTVRYINQDVNSLEKLERIERIMNRYINKKRVELKKEK</sequence>
<name>A0ABT9Z481_9BACI</name>
<proteinExistence type="predicted"/>
<protein>
    <submittedName>
        <fullName evidence="1">Succinylglutamate desuccinylase</fullName>
    </submittedName>
</protein>